<evidence type="ECO:0000256" key="8">
    <source>
        <dbReference type="ARBA" id="ARBA00023157"/>
    </source>
</evidence>
<keyword evidence="5" id="KW-0378">Hydrolase</keyword>
<keyword evidence="2" id="KW-0964">Secreted</keyword>
<keyword evidence="8" id="KW-1015">Disulfide bond</keyword>
<keyword evidence="4" id="KW-0222">Digestion</keyword>
<evidence type="ECO:0000256" key="7">
    <source>
        <dbReference type="ARBA" id="ARBA00023145"/>
    </source>
</evidence>
<dbReference type="GO" id="GO:0004252">
    <property type="term" value="F:serine-type endopeptidase activity"/>
    <property type="evidence" value="ECO:0007669"/>
    <property type="project" value="UniProtKB-EC"/>
</dbReference>
<dbReference type="SMART" id="SM00020">
    <property type="entry name" value="Tryp_SPc"/>
    <property type="match status" value="1"/>
</dbReference>
<keyword evidence="3" id="KW-0645">Protease</keyword>
<reference evidence="11" key="2">
    <citation type="submission" date="2025-09" db="UniProtKB">
        <authorList>
            <consortium name="Ensembl"/>
        </authorList>
    </citation>
    <scope>IDENTIFICATION</scope>
</reference>
<dbReference type="PANTHER" id="PTHR24250:SF65">
    <property type="entry name" value="CHYMOTRYPSINOGEN B"/>
    <property type="match status" value="1"/>
</dbReference>
<evidence type="ECO:0000256" key="2">
    <source>
        <dbReference type="ARBA" id="ARBA00022525"/>
    </source>
</evidence>
<evidence type="ECO:0000259" key="10">
    <source>
        <dbReference type="PROSITE" id="PS50240"/>
    </source>
</evidence>
<dbReference type="Ensembl" id="ENSCWAT00000002964.1">
    <property type="protein sequence ID" value="ENSCWAP00000002722.1"/>
    <property type="gene ID" value="ENSCWAG00000002174.1"/>
</dbReference>
<evidence type="ECO:0000256" key="6">
    <source>
        <dbReference type="ARBA" id="ARBA00022825"/>
    </source>
</evidence>
<dbReference type="EC" id="3.4.21.1" evidence="9"/>
<evidence type="ECO:0000256" key="3">
    <source>
        <dbReference type="ARBA" id="ARBA00022670"/>
    </source>
</evidence>
<keyword evidence="6" id="KW-0720">Serine protease</keyword>
<dbReference type="FunFam" id="2.40.10.10:FF:000118">
    <property type="entry name" value="Chymotrypsinogen A"/>
    <property type="match status" value="1"/>
</dbReference>
<keyword evidence="12" id="KW-1185">Reference proteome</keyword>
<dbReference type="Pfam" id="PF00089">
    <property type="entry name" value="Trypsin"/>
    <property type="match status" value="1"/>
</dbReference>
<dbReference type="InterPro" id="IPR001314">
    <property type="entry name" value="Peptidase_S1A"/>
</dbReference>
<feature type="domain" description="Peptidase S1" evidence="10">
    <location>
        <begin position="30"/>
        <end position="249"/>
    </location>
</feature>
<proteinExistence type="predicted"/>
<evidence type="ECO:0000256" key="5">
    <source>
        <dbReference type="ARBA" id="ARBA00022801"/>
    </source>
</evidence>
<dbReference type="AlphaFoldDB" id="A0A8C3VPA6"/>
<dbReference type="PRINTS" id="PR00722">
    <property type="entry name" value="CHYMOTRYPSIN"/>
</dbReference>
<dbReference type="PANTHER" id="PTHR24250">
    <property type="entry name" value="CHYMOTRYPSIN-RELATED"/>
    <property type="match status" value="1"/>
</dbReference>
<dbReference type="InterPro" id="IPR009003">
    <property type="entry name" value="Peptidase_S1_PA"/>
</dbReference>
<dbReference type="PROSITE" id="PS50240">
    <property type="entry name" value="TRYPSIN_DOM"/>
    <property type="match status" value="1"/>
</dbReference>
<dbReference type="GO" id="GO:0005576">
    <property type="term" value="C:extracellular region"/>
    <property type="evidence" value="ECO:0007669"/>
    <property type="project" value="UniProtKB-SubCell"/>
</dbReference>
<keyword evidence="7" id="KW-0865">Zymogen</keyword>
<evidence type="ECO:0000313" key="12">
    <source>
        <dbReference type="Proteomes" id="UP000694540"/>
    </source>
</evidence>
<dbReference type="GO" id="GO:0006508">
    <property type="term" value="P:proteolysis"/>
    <property type="evidence" value="ECO:0007669"/>
    <property type="project" value="UniProtKB-KW"/>
</dbReference>
<protein>
    <recommendedName>
        <fullName evidence="9">chymotrypsin</fullName>
        <ecNumber evidence="9">3.4.21.1</ecNumber>
    </recommendedName>
</protein>
<comment type="subcellular location">
    <subcellularLocation>
        <location evidence="1">Secreted</location>
        <location evidence="1">Extracellular space</location>
    </subcellularLocation>
</comment>
<dbReference type="GO" id="GO:0007586">
    <property type="term" value="P:digestion"/>
    <property type="evidence" value="ECO:0007669"/>
    <property type="project" value="UniProtKB-KW"/>
</dbReference>
<accession>A0A8C3VPA6</accession>
<dbReference type="InterPro" id="IPR001254">
    <property type="entry name" value="Trypsin_dom"/>
</dbReference>
<evidence type="ECO:0000256" key="1">
    <source>
        <dbReference type="ARBA" id="ARBA00004239"/>
    </source>
</evidence>
<dbReference type="PROSITE" id="PS00134">
    <property type="entry name" value="TRYPSIN_HIS"/>
    <property type="match status" value="1"/>
</dbReference>
<dbReference type="GeneTree" id="ENSGT00940000153216"/>
<evidence type="ECO:0000256" key="4">
    <source>
        <dbReference type="ARBA" id="ARBA00022757"/>
    </source>
</evidence>
<sequence length="251" mass="27111">MHREQERASSCFACCGVPAIQPVLTGLSRIVNGENAVPGSWPWQVSLQDRTGFHFCGGSLISEEWVVTAAHCGEPLSLALSGTSAVVVAGEFDQGSNYNLFPVNSDITLLKLATPPQFPQTVSPVGLPSPDDDFPTGTLCATTGWGKTKSNDAKTPDRLQQAALRLLSNTDRRKYWGSKITNNVVRAGAGGLSYHVVQPPGLSWRPSLPLKQGLGQKEQKWKYKTCSTSSPCTYTHVTQLVSWAQQILAIN</sequence>
<organism evidence="11 12">
    <name type="scientific">Catagonus wagneri</name>
    <name type="common">Chacoan peccary</name>
    <dbReference type="NCBI Taxonomy" id="51154"/>
    <lineage>
        <taxon>Eukaryota</taxon>
        <taxon>Metazoa</taxon>
        <taxon>Chordata</taxon>
        <taxon>Craniata</taxon>
        <taxon>Vertebrata</taxon>
        <taxon>Euteleostomi</taxon>
        <taxon>Mammalia</taxon>
        <taxon>Eutheria</taxon>
        <taxon>Laurasiatheria</taxon>
        <taxon>Artiodactyla</taxon>
        <taxon>Suina</taxon>
        <taxon>Tayassuidae</taxon>
        <taxon>Catagonus</taxon>
    </lineage>
</organism>
<dbReference type="Gene3D" id="2.40.10.10">
    <property type="entry name" value="Trypsin-like serine proteases"/>
    <property type="match status" value="2"/>
</dbReference>
<dbReference type="InterPro" id="IPR018114">
    <property type="entry name" value="TRYPSIN_HIS"/>
</dbReference>
<dbReference type="Proteomes" id="UP000694540">
    <property type="component" value="Unplaced"/>
</dbReference>
<reference evidence="11" key="1">
    <citation type="submission" date="2025-08" db="UniProtKB">
        <authorList>
            <consortium name="Ensembl"/>
        </authorList>
    </citation>
    <scope>IDENTIFICATION</scope>
</reference>
<dbReference type="SUPFAM" id="SSF50494">
    <property type="entry name" value="Trypsin-like serine proteases"/>
    <property type="match status" value="1"/>
</dbReference>
<dbReference type="CDD" id="cd00190">
    <property type="entry name" value="Tryp_SPc"/>
    <property type="match status" value="1"/>
</dbReference>
<evidence type="ECO:0000256" key="9">
    <source>
        <dbReference type="ARBA" id="ARBA00044036"/>
    </source>
</evidence>
<name>A0A8C3VPA6_9CETA</name>
<dbReference type="InterPro" id="IPR043504">
    <property type="entry name" value="Peptidase_S1_PA_chymotrypsin"/>
</dbReference>
<evidence type="ECO:0000313" key="11">
    <source>
        <dbReference type="Ensembl" id="ENSCWAP00000002722.1"/>
    </source>
</evidence>